<evidence type="ECO:0000313" key="2">
    <source>
        <dbReference type="EMBL" id="AGM47764.1"/>
    </source>
</evidence>
<dbReference type="EMBL" id="KC763799">
    <property type="protein sequence ID" value="AGM47764.1"/>
    <property type="molecule type" value="Genomic_DNA"/>
</dbReference>
<keyword evidence="2" id="KW-0496">Mitochondrion</keyword>
<keyword evidence="1" id="KW-0472">Membrane</keyword>
<organism evidence="2">
    <name type="scientific">Ganoderma lucidum</name>
    <name type="common">Ling zhi medicinal fungus</name>
    <name type="synonym">Bracket fungus</name>
    <dbReference type="NCBI Taxonomy" id="5315"/>
    <lineage>
        <taxon>Eukaryota</taxon>
        <taxon>Fungi</taxon>
        <taxon>Dikarya</taxon>
        <taxon>Basidiomycota</taxon>
        <taxon>Agaricomycotina</taxon>
        <taxon>Agaricomycetes</taxon>
        <taxon>Polyporales</taxon>
        <taxon>Polyporaceae</taxon>
        <taxon>Ganoderma</taxon>
    </lineage>
</organism>
<reference evidence="2" key="1">
    <citation type="submission" date="2013-03" db="EMBL/GenBank/DDBJ databases">
        <title>The mitochondrial genome sequence of the model medicinal mushroom Ganoderma lucidum.</title>
        <authorList>
            <person name="Qian J."/>
        </authorList>
    </citation>
    <scope>NUCLEOTIDE SEQUENCE</scope>
</reference>
<dbReference type="RefSeq" id="YP_008238949.1">
    <property type="nucleotide sequence ID" value="NC_021750.1"/>
</dbReference>
<keyword evidence="1" id="KW-0812">Transmembrane</keyword>
<sequence>MRDLLTSIVLNKTICSVVEKGPKSGKTIFYMLLTSAGIISKISDRYTIYSQGKKIESLEGVVKDVKDLGLKVTNDVETIDASIEHPSHRELLQQSQEFKAKMAEYQRDKIQLIELDKTNTNSQLVEEGESIRVSLDNNENVPIEVINDYTERFEKSVTIAKEQLENLSEHLESFKEYVNKFFNVGNNNNFIDFTSIEKTITEIDTTIGMDNFVNYGGIILIVWCLISITILLLSNKILSTFQGRFHYLDRYLSYRKLFSKYYLKLEIITIIIIISLMLIYNIV</sequence>
<evidence type="ECO:0000256" key="1">
    <source>
        <dbReference type="SAM" id="Phobius"/>
    </source>
</evidence>
<feature type="transmembrane region" description="Helical" evidence="1">
    <location>
        <begin position="212"/>
        <end position="234"/>
    </location>
</feature>
<name>S4UWD1_GANLU</name>
<accession>S4UWD1</accession>
<dbReference type="GeneID" id="16792988"/>
<dbReference type="AlphaFoldDB" id="S4UWD1"/>
<protein>
    <submittedName>
        <fullName evidence="2">Uncharacterized protein</fullName>
    </submittedName>
</protein>
<feature type="transmembrane region" description="Helical" evidence="1">
    <location>
        <begin position="261"/>
        <end position="282"/>
    </location>
</feature>
<gene>
    <name evidence="2" type="primary">orf283</name>
    <name evidence="2" type="ORF">Galu_Mp17</name>
</gene>
<geneLocation type="mitochondrion" evidence="2"/>
<proteinExistence type="predicted"/>
<keyword evidence="1" id="KW-1133">Transmembrane helix</keyword>